<feature type="compositionally biased region" description="Gly residues" evidence="1">
    <location>
        <begin position="104"/>
        <end position="113"/>
    </location>
</feature>
<gene>
    <name evidence="2" type="ORF">Psal009_02238</name>
</gene>
<dbReference type="EMBL" id="CP038908">
    <property type="protein sequence ID" value="QGO06327.1"/>
    <property type="molecule type" value="Genomic_DNA"/>
</dbReference>
<dbReference type="GeneID" id="66741434"/>
<sequence>MKNITCLLYRKSGFLASKSYEAAKKDLEIARGNLDISDKEWSEIFTTAYWTKVHASYQDSNLYMGESGASLYYDRYSSNSGAEEGASASLPPGNDQRYPKGGNDSQGGACGYG</sequence>
<proteinExistence type="predicted"/>
<evidence type="ECO:0000313" key="2">
    <source>
        <dbReference type="EMBL" id="QGO06327.1"/>
    </source>
</evidence>
<organism evidence="2 3">
    <name type="scientific">Piscirickettsia salmonis</name>
    <dbReference type="NCBI Taxonomy" id="1238"/>
    <lineage>
        <taxon>Bacteria</taxon>
        <taxon>Pseudomonadati</taxon>
        <taxon>Pseudomonadota</taxon>
        <taxon>Gammaproteobacteria</taxon>
        <taxon>Thiotrichales</taxon>
        <taxon>Piscirickettsiaceae</taxon>
        <taxon>Piscirickettsia</taxon>
    </lineage>
</organism>
<dbReference type="AlphaFoldDB" id="A0A9Q5YHH8"/>
<accession>A0A9Q5YHH8</accession>
<feature type="region of interest" description="Disordered" evidence="1">
    <location>
        <begin position="78"/>
        <end position="113"/>
    </location>
</feature>
<protein>
    <submittedName>
        <fullName evidence="2">Uncharacterized protein</fullName>
    </submittedName>
</protein>
<dbReference type="Proteomes" id="UP000422232">
    <property type="component" value="Chromosome"/>
</dbReference>
<keyword evidence="3" id="KW-1185">Reference proteome</keyword>
<reference evidence="2 3" key="1">
    <citation type="submission" date="2019-04" db="EMBL/GenBank/DDBJ databases">
        <title>Complete genome sequencing of Piscirickettsia salmonis strain Psal-009.</title>
        <authorList>
            <person name="Schober I."/>
            <person name="Bunk B."/>
            <person name="Sproer C."/>
            <person name="Carril G.P."/>
            <person name="Riedel T."/>
            <person name="Flores-Herrera P.A."/>
            <person name="Nourdin-Galindo G."/>
            <person name="Marshall S.H."/>
            <person name="Overmann J."/>
        </authorList>
    </citation>
    <scope>NUCLEOTIDE SEQUENCE [LARGE SCALE GENOMIC DNA]</scope>
    <source>
        <strain evidence="2 3">Psal-009</strain>
    </source>
</reference>
<dbReference type="RefSeq" id="WP_032126856.1">
    <property type="nucleotide sequence ID" value="NZ_CP012413.1"/>
</dbReference>
<evidence type="ECO:0000256" key="1">
    <source>
        <dbReference type="SAM" id="MobiDB-lite"/>
    </source>
</evidence>
<evidence type="ECO:0000313" key="3">
    <source>
        <dbReference type="Proteomes" id="UP000422232"/>
    </source>
</evidence>
<name>A0A9Q5YHH8_PISSA</name>
<feature type="compositionally biased region" description="Low complexity" evidence="1">
    <location>
        <begin position="78"/>
        <end position="89"/>
    </location>
</feature>